<dbReference type="InterPro" id="IPR024930">
    <property type="entry name" value="Skp_dom_sf"/>
</dbReference>
<keyword evidence="6" id="KW-1185">Reference proteome</keyword>
<evidence type="ECO:0000313" key="5">
    <source>
        <dbReference type="EMBL" id="MFD2599783.1"/>
    </source>
</evidence>
<dbReference type="RefSeq" id="WP_380869908.1">
    <property type="nucleotide sequence ID" value="NZ_JBHUMA010000006.1"/>
</dbReference>
<evidence type="ECO:0000256" key="1">
    <source>
        <dbReference type="ARBA" id="ARBA00009091"/>
    </source>
</evidence>
<dbReference type="SMART" id="SM00935">
    <property type="entry name" value="OmpH"/>
    <property type="match status" value="1"/>
</dbReference>
<evidence type="ECO:0000256" key="4">
    <source>
        <dbReference type="SAM" id="SignalP"/>
    </source>
</evidence>
<dbReference type="PANTHER" id="PTHR35089">
    <property type="entry name" value="CHAPERONE PROTEIN SKP"/>
    <property type="match status" value="1"/>
</dbReference>
<dbReference type="Proteomes" id="UP001597393">
    <property type="component" value="Unassembled WGS sequence"/>
</dbReference>
<reference evidence="6" key="1">
    <citation type="journal article" date="2019" name="Int. J. Syst. Evol. Microbiol.">
        <title>The Global Catalogue of Microorganisms (GCM) 10K type strain sequencing project: providing services to taxonomists for standard genome sequencing and annotation.</title>
        <authorList>
            <consortium name="The Broad Institute Genomics Platform"/>
            <consortium name="The Broad Institute Genome Sequencing Center for Infectious Disease"/>
            <person name="Wu L."/>
            <person name="Ma J."/>
        </authorList>
    </citation>
    <scope>NUCLEOTIDE SEQUENCE [LARGE SCALE GENOMIC DNA]</scope>
    <source>
        <strain evidence="6">KCTC 42248</strain>
    </source>
</reference>
<sequence>MKKILMIMGSLGLMCTAGLAQQKLAYINSEYVLKHIPEYSAAQKQLDDLSTKWQEEVDGKYAEIERLYKAYQNDQTLLNDDMRRRREDEIVNKEREVKELQRQRFGFEGELFKQRTKLVQPIQDRLTKAINDLAAAESLDLILDKGSETSFLFANPSLDKSNTLITKLGFKPDPKLAD</sequence>
<evidence type="ECO:0000256" key="3">
    <source>
        <dbReference type="SAM" id="Coils"/>
    </source>
</evidence>
<dbReference type="SUPFAM" id="SSF111384">
    <property type="entry name" value="OmpH-like"/>
    <property type="match status" value="1"/>
</dbReference>
<feature type="signal peptide" evidence="4">
    <location>
        <begin position="1"/>
        <end position="20"/>
    </location>
</feature>
<keyword evidence="3" id="KW-0175">Coiled coil</keyword>
<dbReference type="Pfam" id="PF03938">
    <property type="entry name" value="OmpH"/>
    <property type="match status" value="1"/>
</dbReference>
<name>A0ABW5NP65_9SPHI</name>
<feature type="coiled-coil region" evidence="3">
    <location>
        <begin position="83"/>
        <end position="110"/>
    </location>
</feature>
<keyword evidence="2 4" id="KW-0732">Signal</keyword>
<comment type="similarity">
    <text evidence="1">Belongs to the Skp family.</text>
</comment>
<evidence type="ECO:0000256" key="2">
    <source>
        <dbReference type="ARBA" id="ARBA00022729"/>
    </source>
</evidence>
<dbReference type="EMBL" id="JBHUMA010000006">
    <property type="protein sequence ID" value="MFD2599783.1"/>
    <property type="molecule type" value="Genomic_DNA"/>
</dbReference>
<dbReference type="InterPro" id="IPR005632">
    <property type="entry name" value="Chaperone_Skp"/>
</dbReference>
<proteinExistence type="inferred from homology"/>
<organism evidence="5 6">
    <name type="scientific">Sphingobacterium corticis</name>
    <dbReference type="NCBI Taxonomy" id="1812823"/>
    <lineage>
        <taxon>Bacteria</taxon>
        <taxon>Pseudomonadati</taxon>
        <taxon>Bacteroidota</taxon>
        <taxon>Sphingobacteriia</taxon>
        <taxon>Sphingobacteriales</taxon>
        <taxon>Sphingobacteriaceae</taxon>
        <taxon>Sphingobacterium</taxon>
    </lineage>
</organism>
<gene>
    <name evidence="5" type="ORF">ACFSQ3_12560</name>
</gene>
<dbReference type="PANTHER" id="PTHR35089:SF1">
    <property type="entry name" value="CHAPERONE PROTEIN SKP"/>
    <property type="match status" value="1"/>
</dbReference>
<accession>A0ABW5NP65</accession>
<dbReference type="Gene3D" id="3.30.910.20">
    <property type="entry name" value="Skp domain"/>
    <property type="match status" value="1"/>
</dbReference>
<protein>
    <submittedName>
        <fullName evidence="5">OmpH family outer membrane protein</fullName>
    </submittedName>
</protein>
<feature type="chain" id="PRO_5045458748" evidence="4">
    <location>
        <begin position="21"/>
        <end position="178"/>
    </location>
</feature>
<evidence type="ECO:0000313" key="6">
    <source>
        <dbReference type="Proteomes" id="UP001597393"/>
    </source>
</evidence>
<comment type="caution">
    <text evidence="5">The sequence shown here is derived from an EMBL/GenBank/DDBJ whole genome shotgun (WGS) entry which is preliminary data.</text>
</comment>